<protein>
    <submittedName>
        <fullName evidence="2">LINE-1 reverse transcriptase-like protein</fullName>
    </submittedName>
</protein>
<name>A0A1R1X266_9FUNG</name>
<comment type="caution">
    <text evidence="2">The sequence shown here is derived from an EMBL/GenBank/DDBJ whole genome shotgun (WGS) entry which is preliminary data.</text>
</comment>
<keyword evidence="2" id="KW-0548">Nucleotidyltransferase</keyword>
<evidence type="ECO:0000313" key="2">
    <source>
        <dbReference type="EMBL" id="OMJ08701.1"/>
    </source>
</evidence>
<reference evidence="3" key="1">
    <citation type="submission" date="2017-01" db="EMBL/GenBank/DDBJ databases">
        <authorList>
            <person name="Wang Y."/>
            <person name="White M."/>
            <person name="Kvist S."/>
            <person name="Moncalvo J.-M."/>
        </authorList>
    </citation>
    <scope>NUCLEOTIDE SEQUENCE [LARGE SCALE GENOMIC DNA]</scope>
    <source>
        <strain evidence="3">ID-206-W2</strain>
    </source>
</reference>
<proteinExistence type="predicted"/>
<dbReference type="OrthoDB" id="5534248at2759"/>
<keyword evidence="2" id="KW-0808">Transferase</keyword>
<keyword evidence="2" id="KW-0695">RNA-directed DNA polymerase</keyword>
<organism evidence="2 3">
    <name type="scientific">Smittium culicis</name>
    <dbReference type="NCBI Taxonomy" id="133412"/>
    <lineage>
        <taxon>Eukaryota</taxon>
        <taxon>Fungi</taxon>
        <taxon>Fungi incertae sedis</taxon>
        <taxon>Zoopagomycota</taxon>
        <taxon>Kickxellomycotina</taxon>
        <taxon>Harpellomycetes</taxon>
        <taxon>Harpellales</taxon>
        <taxon>Legeriomycetaceae</taxon>
        <taxon>Smittium</taxon>
    </lineage>
</organism>
<evidence type="ECO:0000313" key="3">
    <source>
        <dbReference type="Proteomes" id="UP000187429"/>
    </source>
</evidence>
<dbReference type="EMBL" id="LSSM01007310">
    <property type="protein sequence ID" value="OMJ08701.1"/>
    <property type="molecule type" value="Genomic_DNA"/>
</dbReference>
<dbReference type="Proteomes" id="UP000187429">
    <property type="component" value="Unassembled WGS sequence"/>
</dbReference>
<dbReference type="PANTHER" id="PTHR19446">
    <property type="entry name" value="REVERSE TRANSCRIPTASES"/>
    <property type="match status" value="1"/>
</dbReference>
<dbReference type="InterPro" id="IPR000477">
    <property type="entry name" value="RT_dom"/>
</dbReference>
<feature type="domain" description="Reverse transcriptase" evidence="1">
    <location>
        <begin position="62"/>
        <end position="218"/>
    </location>
</feature>
<feature type="non-terminal residue" evidence="2">
    <location>
        <position position="1"/>
    </location>
</feature>
<accession>A0A1R1X266</accession>
<gene>
    <name evidence="2" type="ORF">AYI69_g10972</name>
</gene>
<sequence>PLDINHDISWDEVRMVLMSLALYKAPGRDGLEAGWYKIIFNDYDDYCPGSPMAKALLNLLQTIWRSGKIPKIWNITEIVPIPKKGDPQLLDNYRVFALIPVGMKILGRIIIVRITRHLEARKKISFLQAGFRRGEEAMAQVVSLYDILSRRRVAKKETFVAFIDFRKAYDTVPIEALLRKLYLCRVEGREYEFFAAYYKSPETGGDNRVFNVAFIQGG</sequence>
<dbReference type="AlphaFoldDB" id="A0A1R1X266"/>
<dbReference type="Pfam" id="PF00078">
    <property type="entry name" value="RVT_1"/>
    <property type="match status" value="1"/>
</dbReference>
<keyword evidence="3" id="KW-1185">Reference proteome</keyword>
<dbReference type="GO" id="GO:0003964">
    <property type="term" value="F:RNA-directed DNA polymerase activity"/>
    <property type="evidence" value="ECO:0007669"/>
    <property type="project" value="UniProtKB-KW"/>
</dbReference>
<evidence type="ECO:0000259" key="1">
    <source>
        <dbReference type="PROSITE" id="PS50878"/>
    </source>
</evidence>
<dbReference type="PROSITE" id="PS50878">
    <property type="entry name" value="RT_POL"/>
    <property type="match status" value="1"/>
</dbReference>